<dbReference type="Gene3D" id="1.20.1070.10">
    <property type="entry name" value="Rhodopsin 7-helix transmembrane proteins"/>
    <property type="match status" value="1"/>
</dbReference>
<accession>A0A2A6BTA5</accession>
<dbReference type="AlphaFoldDB" id="A0A2A6BTA5"/>
<dbReference type="Pfam" id="PF10320">
    <property type="entry name" value="7TM_GPCR_Srsx"/>
    <property type="match status" value="1"/>
</dbReference>
<evidence type="ECO:0000313" key="1">
    <source>
        <dbReference type="EnsemblMetazoa" id="PPA37221.1"/>
    </source>
</evidence>
<evidence type="ECO:0000313" key="2">
    <source>
        <dbReference type="Proteomes" id="UP000005239"/>
    </source>
</evidence>
<proteinExistence type="predicted"/>
<keyword evidence="2" id="KW-1185">Reference proteome</keyword>
<organism evidence="1 2">
    <name type="scientific">Pristionchus pacificus</name>
    <name type="common">Parasitic nematode worm</name>
    <dbReference type="NCBI Taxonomy" id="54126"/>
    <lineage>
        <taxon>Eukaryota</taxon>
        <taxon>Metazoa</taxon>
        <taxon>Ecdysozoa</taxon>
        <taxon>Nematoda</taxon>
        <taxon>Chromadorea</taxon>
        <taxon>Rhabditida</taxon>
        <taxon>Rhabditina</taxon>
        <taxon>Diplogasteromorpha</taxon>
        <taxon>Diplogasteroidea</taxon>
        <taxon>Neodiplogasteridae</taxon>
        <taxon>Pristionchus</taxon>
    </lineage>
</organism>
<dbReference type="Proteomes" id="UP000005239">
    <property type="component" value="Unassembled WGS sequence"/>
</dbReference>
<reference evidence="2" key="1">
    <citation type="journal article" date="2008" name="Nat. Genet.">
        <title>The Pristionchus pacificus genome provides a unique perspective on nematode lifestyle and parasitism.</title>
        <authorList>
            <person name="Dieterich C."/>
            <person name="Clifton S.W."/>
            <person name="Schuster L.N."/>
            <person name="Chinwalla A."/>
            <person name="Delehaunty K."/>
            <person name="Dinkelacker I."/>
            <person name="Fulton L."/>
            <person name="Fulton R."/>
            <person name="Godfrey J."/>
            <person name="Minx P."/>
            <person name="Mitreva M."/>
            <person name="Roeseler W."/>
            <person name="Tian H."/>
            <person name="Witte H."/>
            <person name="Yang S.P."/>
            <person name="Wilson R.K."/>
            <person name="Sommer R.J."/>
        </authorList>
    </citation>
    <scope>NUCLEOTIDE SEQUENCE [LARGE SCALE GENOMIC DNA]</scope>
    <source>
        <strain evidence="2">PS312</strain>
    </source>
</reference>
<dbReference type="InterPro" id="IPR019424">
    <property type="entry name" value="7TM_GPCR_Srsx"/>
</dbReference>
<gene>
    <name evidence="1" type="primary">WBGene00275590</name>
</gene>
<accession>A0A8R1YSV9</accession>
<sequence length="230" mass="26605">MVAPLPLTIPLFIFSIIGLFGNIKFIVINRKDDNLHKRLLLFLVALQTPLCLCIFVDVLRDYCGIPLTRQSCLRFVGAIYATFVVAMAVLYCCISVEMIVLVAKPLLFSRLKVWWFHLPVYIVTLAHFYPIYKSWISTENHSVTISPMAIDPNERLFGKWLLMASSIIMFIEDLIFLVILLVKKSILQDSFKLRLRIPSFIIANQHPIQHVFGRDKCADWSISDEFDEFY</sequence>
<name>A0A2A6BTA5_PRIPA</name>
<reference evidence="1" key="2">
    <citation type="submission" date="2022-06" db="UniProtKB">
        <authorList>
            <consortium name="EnsemblMetazoa"/>
        </authorList>
    </citation>
    <scope>IDENTIFICATION</scope>
    <source>
        <strain evidence="1">PS312</strain>
    </source>
</reference>
<protein>
    <submittedName>
        <fullName evidence="1">G protein-coupled receptor</fullName>
    </submittedName>
</protein>
<dbReference type="EnsemblMetazoa" id="PPA37221.1">
    <property type="protein sequence ID" value="PPA37221.1"/>
    <property type="gene ID" value="WBGene00275590"/>
</dbReference>